<keyword evidence="3" id="KW-1185">Reference proteome</keyword>
<dbReference type="InterPro" id="IPR001173">
    <property type="entry name" value="Glyco_trans_2-like"/>
</dbReference>
<dbReference type="PANTHER" id="PTHR43646">
    <property type="entry name" value="GLYCOSYLTRANSFERASE"/>
    <property type="match status" value="1"/>
</dbReference>
<dbReference type="GO" id="GO:0016740">
    <property type="term" value="F:transferase activity"/>
    <property type="evidence" value="ECO:0007669"/>
    <property type="project" value="UniProtKB-KW"/>
</dbReference>
<evidence type="ECO:0000313" key="2">
    <source>
        <dbReference type="EMBL" id="MTE14020.1"/>
    </source>
</evidence>
<name>A0A6I3KZU5_9NOCA</name>
<gene>
    <name evidence="2" type="ORF">GLP40_14740</name>
</gene>
<dbReference type="InterPro" id="IPR029044">
    <property type="entry name" value="Nucleotide-diphossugar_trans"/>
</dbReference>
<evidence type="ECO:0000313" key="3">
    <source>
        <dbReference type="Proteomes" id="UP000432464"/>
    </source>
</evidence>
<dbReference type="AlphaFoldDB" id="A0A6I3KZU5"/>
<dbReference type="RefSeq" id="WP_154788448.1">
    <property type="nucleotide sequence ID" value="NZ_WMBB01000006.1"/>
</dbReference>
<dbReference type="Gene3D" id="3.90.550.10">
    <property type="entry name" value="Spore Coat Polysaccharide Biosynthesis Protein SpsA, Chain A"/>
    <property type="match status" value="1"/>
</dbReference>
<keyword evidence="2" id="KW-0808">Transferase</keyword>
<reference evidence="2 3" key="1">
    <citation type="submission" date="2019-11" db="EMBL/GenBank/DDBJ databases">
        <title>Nocardia sp. nov. CT2-14 isolated from soil.</title>
        <authorList>
            <person name="Kanchanasin P."/>
            <person name="Tanasupawat S."/>
            <person name="Yuki M."/>
            <person name="Kudo T."/>
        </authorList>
    </citation>
    <scope>NUCLEOTIDE SEQUENCE [LARGE SCALE GENOMIC DNA]</scope>
    <source>
        <strain evidence="2 3">CT2-14</strain>
    </source>
</reference>
<comment type="caution">
    <text evidence="2">The sequence shown here is derived from an EMBL/GenBank/DDBJ whole genome shotgun (WGS) entry which is preliminary data.</text>
</comment>
<dbReference type="PANTHER" id="PTHR43646:SF3">
    <property type="entry name" value="SLR1566 PROTEIN"/>
    <property type="match status" value="1"/>
</dbReference>
<organism evidence="2 3">
    <name type="scientific">Nocardia aurantiaca</name>
    <dbReference type="NCBI Taxonomy" id="2675850"/>
    <lineage>
        <taxon>Bacteria</taxon>
        <taxon>Bacillati</taxon>
        <taxon>Actinomycetota</taxon>
        <taxon>Actinomycetes</taxon>
        <taxon>Mycobacteriales</taxon>
        <taxon>Nocardiaceae</taxon>
        <taxon>Nocardia</taxon>
    </lineage>
</organism>
<sequence>MTLAARAVTAGSAVAALGAAIALTNRLTVRRLRPGGHPVSEAVTVCIPARDEADRLPSLIADLRAQQGVPRLRVLILDDASTDGTAAAARAVIGTDDRFHLSRNDIDPAPGWTGKSAACARLADLATESTAGDGVLVFLDADIRLSPGALAAAVHELRSTRAALVCPWPRQLADSPAERLIQPLLCWSWASTLPVAVANRTLRPSMAVACGQFLVFDAAAYRAIGGHTAVATSLTEDLAIARELRRNGHPTMLVAAGPHAETRMYRTTFALTEGYTRWLWSAYGGPTGSLAIASLAALAFWLPPLAALLGHGRVRRTGLLGYSAAAAARLLARSIENGGPIESADIVAALAHPASVAAYLGLSARSHRARRAGSLRWKDRALGDR</sequence>
<proteinExistence type="predicted"/>
<dbReference type="Proteomes" id="UP000432464">
    <property type="component" value="Unassembled WGS sequence"/>
</dbReference>
<accession>A0A6I3KZU5</accession>
<dbReference type="Pfam" id="PF00535">
    <property type="entry name" value="Glycos_transf_2"/>
    <property type="match status" value="1"/>
</dbReference>
<dbReference type="SUPFAM" id="SSF53448">
    <property type="entry name" value="Nucleotide-diphospho-sugar transferases"/>
    <property type="match status" value="1"/>
</dbReference>
<dbReference type="CDD" id="cd00761">
    <property type="entry name" value="Glyco_tranf_GTA_type"/>
    <property type="match status" value="1"/>
</dbReference>
<protein>
    <submittedName>
        <fullName evidence="2">Glycosyltransferase</fullName>
    </submittedName>
</protein>
<evidence type="ECO:0000259" key="1">
    <source>
        <dbReference type="Pfam" id="PF00535"/>
    </source>
</evidence>
<dbReference type="EMBL" id="WMBB01000006">
    <property type="protein sequence ID" value="MTE14020.1"/>
    <property type="molecule type" value="Genomic_DNA"/>
</dbReference>
<feature type="domain" description="Glycosyltransferase 2-like" evidence="1">
    <location>
        <begin position="44"/>
        <end position="223"/>
    </location>
</feature>